<organism evidence="2 3">
    <name type="scientific">Rhizobium viscosum</name>
    <name type="common">Arthrobacter viscosus</name>
    <dbReference type="NCBI Taxonomy" id="1673"/>
    <lineage>
        <taxon>Bacteria</taxon>
        <taxon>Pseudomonadati</taxon>
        <taxon>Pseudomonadota</taxon>
        <taxon>Alphaproteobacteria</taxon>
        <taxon>Hyphomicrobiales</taxon>
        <taxon>Rhizobiaceae</taxon>
        <taxon>Rhizobium/Agrobacterium group</taxon>
        <taxon>Rhizobium</taxon>
    </lineage>
</organism>
<keyword evidence="3" id="KW-1185">Reference proteome</keyword>
<evidence type="ECO:0000313" key="3">
    <source>
        <dbReference type="Proteomes" id="UP000620262"/>
    </source>
</evidence>
<accession>A0ABR9IIV9</accession>
<sequence>MVCWGKIRTAAAFGLIGCLFPYTPAGAEPAYIGVVREYVETLVRPMVEASVVVKAIEEQNAKFGDVSEMDVRVLDETYQAEVAQGDLQMVKALMAKSVSHYLKSKQDDSQGTILEFFVTDCHGLNVGQSTLTTDYWQGDEDKFLQTFARGSQEIYISQAERDESTQLLETQASFVITDEAGKPIGTATVTISIDAL</sequence>
<evidence type="ECO:0000256" key="1">
    <source>
        <dbReference type="SAM" id="SignalP"/>
    </source>
</evidence>
<feature type="chain" id="PRO_5047249542" evidence="1">
    <location>
        <begin position="28"/>
        <end position="196"/>
    </location>
</feature>
<evidence type="ECO:0000313" key="2">
    <source>
        <dbReference type="EMBL" id="MBE1503125.1"/>
    </source>
</evidence>
<gene>
    <name evidence="2" type="ORF">H4W29_000306</name>
</gene>
<dbReference type="EMBL" id="JADBEC010000001">
    <property type="protein sequence ID" value="MBE1503125.1"/>
    <property type="molecule type" value="Genomic_DNA"/>
</dbReference>
<name>A0ABR9IIV9_RHIVS</name>
<dbReference type="RefSeq" id="WP_192727387.1">
    <property type="nucleotide sequence ID" value="NZ_BAAAVL010000003.1"/>
</dbReference>
<reference evidence="2 3" key="1">
    <citation type="submission" date="2020-10" db="EMBL/GenBank/DDBJ databases">
        <title>Sequencing the genomes of 1000 actinobacteria strains.</title>
        <authorList>
            <person name="Klenk H.-P."/>
        </authorList>
    </citation>
    <scope>NUCLEOTIDE SEQUENCE [LARGE SCALE GENOMIC DNA]</scope>
    <source>
        <strain evidence="2 3">DSM 7307</strain>
    </source>
</reference>
<protein>
    <submittedName>
        <fullName evidence="2">Uncharacterized protein</fullName>
    </submittedName>
</protein>
<proteinExistence type="predicted"/>
<keyword evidence="1" id="KW-0732">Signal</keyword>
<dbReference type="Proteomes" id="UP000620262">
    <property type="component" value="Unassembled WGS sequence"/>
</dbReference>
<dbReference type="CDD" id="cd18773">
    <property type="entry name" value="PDC1_HK_sensor"/>
    <property type="match status" value="1"/>
</dbReference>
<comment type="caution">
    <text evidence="2">The sequence shown here is derived from an EMBL/GenBank/DDBJ whole genome shotgun (WGS) entry which is preliminary data.</text>
</comment>
<feature type="signal peptide" evidence="1">
    <location>
        <begin position="1"/>
        <end position="27"/>
    </location>
</feature>